<keyword evidence="5 9" id="KW-1133">Transmembrane helix</keyword>
<proteinExistence type="predicted"/>
<dbReference type="GO" id="GO:0046872">
    <property type="term" value="F:metal ion binding"/>
    <property type="evidence" value="ECO:0007669"/>
    <property type="project" value="UniProtKB-KW"/>
</dbReference>
<feature type="binding site" description="axial binding residue" evidence="8">
    <location>
        <position position="81"/>
    </location>
    <ligand>
        <name>heme b</name>
        <dbReference type="ChEBI" id="CHEBI:60344"/>
        <label>bD</label>
    </ligand>
    <ligandPart>
        <name>Fe</name>
        <dbReference type="ChEBI" id="CHEBI:18248"/>
    </ligandPart>
</feature>
<keyword evidence="7 9" id="KW-0472">Membrane</keyword>
<feature type="transmembrane region" description="Helical" evidence="9">
    <location>
        <begin position="21"/>
        <end position="45"/>
    </location>
</feature>
<dbReference type="GO" id="GO:0016020">
    <property type="term" value="C:membrane"/>
    <property type="evidence" value="ECO:0007669"/>
    <property type="project" value="UniProtKB-SubCell"/>
</dbReference>
<dbReference type="RefSeq" id="WP_011698853.1">
    <property type="nucleotide sequence ID" value="NC_008554.1"/>
</dbReference>
<gene>
    <name evidence="10" type="ordered locus">Sfum_2000</name>
</gene>
<accession>A0LJT1</accession>
<feature type="binding site" description="axial binding residue" evidence="8">
    <location>
        <position position="37"/>
    </location>
    <ligand>
        <name>heme b</name>
        <dbReference type="ChEBI" id="CHEBI:60344"/>
        <label>bD</label>
    </ligand>
    <ligandPart>
        <name>Fe</name>
        <dbReference type="ChEBI" id="CHEBI:18248"/>
    </ligandPart>
</feature>
<evidence type="ECO:0000256" key="4">
    <source>
        <dbReference type="ARBA" id="ARBA00022723"/>
    </source>
</evidence>
<keyword evidence="2 8" id="KW-0349">Heme</keyword>
<feature type="binding site" description="axial binding residue" evidence="8">
    <location>
        <position position="169"/>
    </location>
    <ligand>
        <name>heme b</name>
        <dbReference type="ChEBI" id="CHEBI:60344"/>
        <label>bD</label>
    </ligand>
    <ligandPart>
        <name>Fe</name>
        <dbReference type="ChEBI" id="CHEBI:18248"/>
    </ligandPart>
</feature>
<keyword evidence="6 8" id="KW-0408">Iron</keyword>
<evidence type="ECO:0000256" key="6">
    <source>
        <dbReference type="ARBA" id="ARBA00023004"/>
    </source>
</evidence>
<comment type="subcellular location">
    <subcellularLocation>
        <location evidence="1">Membrane</location>
    </subcellularLocation>
</comment>
<evidence type="ECO:0000256" key="2">
    <source>
        <dbReference type="ARBA" id="ARBA00022617"/>
    </source>
</evidence>
<reference evidence="10 11" key="1">
    <citation type="submission" date="2006-10" db="EMBL/GenBank/DDBJ databases">
        <title>Complete sequence of Syntrophobacter fumaroxidans MPOB.</title>
        <authorList>
            <consortium name="US DOE Joint Genome Institute"/>
            <person name="Copeland A."/>
            <person name="Lucas S."/>
            <person name="Lapidus A."/>
            <person name="Barry K."/>
            <person name="Detter J.C."/>
            <person name="Glavina del Rio T."/>
            <person name="Hammon N."/>
            <person name="Israni S."/>
            <person name="Pitluck S."/>
            <person name="Goltsman E.G."/>
            <person name="Martinez M."/>
            <person name="Schmutz J."/>
            <person name="Larimer F."/>
            <person name="Land M."/>
            <person name="Hauser L."/>
            <person name="Kyrpides N."/>
            <person name="Kim E."/>
            <person name="Boone D.R."/>
            <person name="Brockman F."/>
            <person name="Culley D."/>
            <person name="Ferry J."/>
            <person name="Gunsalus R."/>
            <person name="McInerney M.J."/>
            <person name="Morrison M."/>
            <person name="Plugge C."/>
            <person name="Rohlin L."/>
            <person name="Scholten J."/>
            <person name="Sieber J."/>
            <person name="Stams A.J.M."/>
            <person name="Worm P."/>
            <person name="Henstra A.M."/>
            <person name="Richardson P."/>
        </authorList>
    </citation>
    <scope>NUCLEOTIDE SEQUENCE [LARGE SCALE GENOMIC DNA]</scope>
    <source>
        <strain evidence="11">DSM 10017 / MPOB</strain>
    </source>
</reference>
<feature type="transmembrane region" description="Helical" evidence="9">
    <location>
        <begin position="154"/>
        <end position="178"/>
    </location>
</feature>
<evidence type="ECO:0000256" key="9">
    <source>
        <dbReference type="SAM" id="Phobius"/>
    </source>
</evidence>
<dbReference type="Pfam" id="PF01127">
    <property type="entry name" value="Sdh_cyt"/>
    <property type="match status" value="1"/>
</dbReference>
<evidence type="ECO:0000313" key="10">
    <source>
        <dbReference type="EMBL" id="ABK17683.1"/>
    </source>
</evidence>
<feature type="binding site" description="axial binding residue" evidence="8">
    <location>
        <position position="131"/>
    </location>
    <ligand>
        <name>heme b</name>
        <dbReference type="ChEBI" id="CHEBI:60344"/>
        <label>bD</label>
    </ligand>
    <ligandPart>
        <name>Fe</name>
        <dbReference type="ChEBI" id="CHEBI:18248"/>
    </ligandPart>
</feature>
<dbReference type="eggNOG" id="ENOG5030YQC">
    <property type="taxonomic scope" value="Bacteria"/>
</dbReference>
<keyword evidence="3 9" id="KW-0812">Transmembrane</keyword>
<keyword evidence="4 8" id="KW-0479">Metal-binding</keyword>
<feature type="transmembrane region" description="Helical" evidence="9">
    <location>
        <begin position="199"/>
        <end position="218"/>
    </location>
</feature>
<dbReference type="SUPFAM" id="SSF81343">
    <property type="entry name" value="Fumarate reductase respiratory complex transmembrane subunits"/>
    <property type="match status" value="1"/>
</dbReference>
<dbReference type="InterPro" id="IPR000701">
    <property type="entry name" value="SuccDH_FuR_B_TM-su"/>
</dbReference>
<feature type="transmembrane region" description="Helical" evidence="9">
    <location>
        <begin position="65"/>
        <end position="84"/>
    </location>
</feature>
<dbReference type="PIRSF" id="PIRSF000177">
    <property type="entry name" value="Fumar_rd_cyt_b"/>
    <property type="match status" value="1"/>
</dbReference>
<dbReference type="GO" id="GO:0006099">
    <property type="term" value="P:tricarboxylic acid cycle"/>
    <property type="evidence" value="ECO:0007669"/>
    <property type="project" value="InterPro"/>
</dbReference>
<dbReference type="HOGENOM" id="CLU_075821_1_0_7"/>
<evidence type="ECO:0000256" key="7">
    <source>
        <dbReference type="ARBA" id="ARBA00023136"/>
    </source>
</evidence>
<dbReference type="InterPro" id="IPR034804">
    <property type="entry name" value="SQR/QFR_C/D"/>
</dbReference>
<dbReference type="EMBL" id="CP000478">
    <property type="protein sequence ID" value="ABK17683.1"/>
    <property type="molecule type" value="Genomic_DNA"/>
</dbReference>
<evidence type="ECO:0000256" key="8">
    <source>
        <dbReference type="PIRSR" id="PIRSR000177-1"/>
    </source>
</evidence>
<dbReference type="Proteomes" id="UP000001784">
    <property type="component" value="Chromosome"/>
</dbReference>
<dbReference type="InParanoid" id="A0LJT1"/>
<dbReference type="AlphaFoldDB" id="A0LJT1"/>
<organism evidence="10 11">
    <name type="scientific">Syntrophobacter fumaroxidans (strain DSM 10017 / MPOB)</name>
    <dbReference type="NCBI Taxonomy" id="335543"/>
    <lineage>
        <taxon>Bacteria</taxon>
        <taxon>Pseudomonadati</taxon>
        <taxon>Thermodesulfobacteriota</taxon>
        <taxon>Syntrophobacteria</taxon>
        <taxon>Syntrophobacterales</taxon>
        <taxon>Syntrophobacteraceae</taxon>
        <taxon>Syntrophobacter</taxon>
    </lineage>
</organism>
<evidence type="ECO:0000256" key="5">
    <source>
        <dbReference type="ARBA" id="ARBA00022989"/>
    </source>
</evidence>
<dbReference type="STRING" id="335543.Sfum_2000"/>
<feature type="transmembrane region" description="Helical" evidence="9">
    <location>
        <begin position="112"/>
        <end position="134"/>
    </location>
</feature>
<dbReference type="InterPro" id="IPR004224">
    <property type="entry name" value="Fum_red_B_TM"/>
</dbReference>
<evidence type="ECO:0000256" key="3">
    <source>
        <dbReference type="ARBA" id="ARBA00022692"/>
    </source>
</evidence>
<dbReference type="OrthoDB" id="5345350at2"/>
<name>A0LJT1_SYNFM</name>
<dbReference type="KEGG" id="sfu:Sfum_2000"/>
<sequence length="221" mass="25419">MSDQTLAARVEPVRTDAYLDFFQMLTGVLLVLFMWMHMILVASVNLDFGGGRVMNWIAHFFEATYMAQLGGPMIFLTMLAHFVLASRKLPFQAREQKAIWAHSKRMNHLDTWLWMVQAATAFIILVMGSIHMWVVLTNLPITAARSGARIQTGWWLLFYMVLLPMIELHVGIGIYRIGVKWGYIKRANRSFFHSLENKVTLVFITIGAITLFTFYVLVKPM</sequence>
<dbReference type="Gene3D" id="1.20.1300.10">
    <property type="entry name" value="Fumarate reductase/succinate dehydrogenase, transmembrane subunit"/>
    <property type="match status" value="1"/>
</dbReference>
<evidence type="ECO:0000256" key="1">
    <source>
        <dbReference type="ARBA" id="ARBA00004370"/>
    </source>
</evidence>
<evidence type="ECO:0000313" key="11">
    <source>
        <dbReference type="Proteomes" id="UP000001784"/>
    </source>
</evidence>
<keyword evidence="11" id="KW-1185">Reference proteome</keyword>
<protein>
    <submittedName>
        <fullName evidence="10">Fumarate reductase respiratory complex, transmembrane subunit</fullName>
    </submittedName>
</protein>